<protein>
    <submittedName>
        <fullName evidence="1">Uncharacterized protein</fullName>
    </submittedName>
</protein>
<sequence>MEERGIFKDNEAPQSFNVVHNSVPLIGPAEELLMPSPVSSASATCDSTEGQKKRYRAGRYESGSKAMPSSMPILSGTLLTEDFPASKRGRGLYDFKNDGISSSRGSPLTHWNFTVNSGEDIASKIVFLALQFRAVCIISGHGTISSCTLRPSGSSGETSKYEGIFELLSLTGNFLPCNAGIYRRAGTVAVSLAFPDGRTIGGQLAGPLVAAGPVQVVVCSFRPKMPRKLREQKKDKEEIADDISSSVPPA</sequence>
<gene>
    <name evidence="1" type="ORF">MILVUS5_LOCUS31626</name>
</gene>
<evidence type="ECO:0000313" key="1">
    <source>
        <dbReference type="EMBL" id="CAJ2666900.1"/>
    </source>
</evidence>
<proteinExistence type="predicted"/>
<evidence type="ECO:0000313" key="2">
    <source>
        <dbReference type="Proteomes" id="UP001177021"/>
    </source>
</evidence>
<organism evidence="1 2">
    <name type="scientific">Trifolium pratense</name>
    <name type="common">Red clover</name>
    <dbReference type="NCBI Taxonomy" id="57577"/>
    <lineage>
        <taxon>Eukaryota</taxon>
        <taxon>Viridiplantae</taxon>
        <taxon>Streptophyta</taxon>
        <taxon>Embryophyta</taxon>
        <taxon>Tracheophyta</taxon>
        <taxon>Spermatophyta</taxon>
        <taxon>Magnoliopsida</taxon>
        <taxon>eudicotyledons</taxon>
        <taxon>Gunneridae</taxon>
        <taxon>Pentapetalae</taxon>
        <taxon>rosids</taxon>
        <taxon>fabids</taxon>
        <taxon>Fabales</taxon>
        <taxon>Fabaceae</taxon>
        <taxon>Papilionoideae</taxon>
        <taxon>50 kb inversion clade</taxon>
        <taxon>NPAAA clade</taxon>
        <taxon>Hologalegina</taxon>
        <taxon>IRL clade</taxon>
        <taxon>Trifolieae</taxon>
        <taxon>Trifolium</taxon>
    </lineage>
</organism>
<accession>A0ACB0LC40</accession>
<keyword evidence="2" id="KW-1185">Reference proteome</keyword>
<name>A0ACB0LC40_TRIPR</name>
<comment type="caution">
    <text evidence="1">The sequence shown here is derived from an EMBL/GenBank/DDBJ whole genome shotgun (WGS) entry which is preliminary data.</text>
</comment>
<dbReference type="Proteomes" id="UP001177021">
    <property type="component" value="Unassembled WGS sequence"/>
</dbReference>
<reference evidence="1" key="1">
    <citation type="submission" date="2023-10" db="EMBL/GenBank/DDBJ databases">
        <authorList>
            <person name="Rodriguez Cubillos JULIANA M."/>
            <person name="De Vega J."/>
        </authorList>
    </citation>
    <scope>NUCLEOTIDE SEQUENCE</scope>
</reference>
<dbReference type="EMBL" id="CASHSV030000513">
    <property type="protein sequence ID" value="CAJ2666900.1"/>
    <property type="molecule type" value="Genomic_DNA"/>
</dbReference>